<proteinExistence type="inferred from homology"/>
<dbReference type="SUPFAM" id="SSF53850">
    <property type="entry name" value="Periplasmic binding protein-like II"/>
    <property type="match status" value="1"/>
</dbReference>
<evidence type="ECO:0000256" key="1">
    <source>
        <dbReference type="ARBA" id="ARBA00008520"/>
    </source>
</evidence>
<comment type="similarity">
    <text evidence="1">Belongs to the bacterial solute-binding protein 1 family.</text>
</comment>
<dbReference type="Proteomes" id="UP000572680">
    <property type="component" value="Unassembled WGS sequence"/>
</dbReference>
<protein>
    <submittedName>
        <fullName evidence="5">Multiple sugar transport system substrate-binding protein</fullName>
    </submittedName>
</protein>
<feature type="transmembrane region" description="Helical" evidence="4">
    <location>
        <begin position="17"/>
        <end position="36"/>
    </location>
</feature>
<evidence type="ECO:0000313" key="5">
    <source>
        <dbReference type="EMBL" id="MBA8954839.1"/>
    </source>
</evidence>
<comment type="caution">
    <text evidence="5">The sequence shown here is derived from an EMBL/GenBank/DDBJ whole genome shotgun (WGS) entry which is preliminary data.</text>
</comment>
<dbReference type="AlphaFoldDB" id="A0A7W3QPP0"/>
<dbReference type="Gene3D" id="3.40.190.10">
    <property type="entry name" value="Periplasmic binding protein-like II"/>
    <property type="match status" value="2"/>
</dbReference>
<dbReference type="Pfam" id="PF01547">
    <property type="entry name" value="SBP_bac_1"/>
    <property type="match status" value="1"/>
</dbReference>
<organism evidence="5 6">
    <name type="scientific">Actinomadura namibiensis</name>
    <dbReference type="NCBI Taxonomy" id="182080"/>
    <lineage>
        <taxon>Bacteria</taxon>
        <taxon>Bacillati</taxon>
        <taxon>Actinomycetota</taxon>
        <taxon>Actinomycetes</taxon>
        <taxon>Streptosporangiales</taxon>
        <taxon>Thermomonosporaceae</taxon>
        <taxon>Actinomadura</taxon>
    </lineage>
</organism>
<dbReference type="InterPro" id="IPR006059">
    <property type="entry name" value="SBP"/>
</dbReference>
<dbReference type="PANTHER" id="PTHR43649:SF34">
    <property type="entry name" value="ABC TRANSPORTER PERIPLASMIC-BINDING PROTEIN YCJN-RELATED"/>
    <property type="match status" value="1"/>
</dbReference>
<keyword evidence="4" id="KW-0472">Membrane</keyword>
<name>A0A7W3QPP0_ACTNM</name>
<keyword evidence="4" id="KW-1133">Transmembrane helix</keyword>
<dbReference type="RefSeq" id="WP_182846879.1">
    <property type="nucleotide sequence ID" value="NZ_BAAALP010000052.1"/>
</dbReference>
<sequence>MTGHDPRHPRRRPNRRLCAAVGAVLMLVAAGAVIYYPRYSYEELPGRCDRNTLVVAGGTDVSLNNQRRALIRRWNADNPRTPAVLQEIDPSTDLQHSQLKAVGDSGSCAYDVLILDNPRTAEFAENDRLLPLEPPDAGDFFPAALRTGRHGGVQYALPFNLDVGLLYHRRDRPPPATWADLYRTGFTTQLRGDYEGLTVNALEAVWNDGAADRLTGGDRPDRRRLRDQVFPALLRLSGRVAASEPLRRSRGFDEQASIAAFASGGVPMRNWPYAYPTLATEPRMREGGRLTYTVTALPGRTVLGGQNLAVSARSPHPGEATRLVHFLTSRDSQRLLFSCGGFAPVRHSALGLPPGRNDPAAVAVPPCSRLPGTSAVRGEPDIPDRAQLAELGRAVLGALARAQPRPHTPHYTTFTETFRGCVNAIMRGRGDADRFATAVAESLDGRAASC</sequence>
<keyword evidence="5" id="KW-0762">Sugar transport</keyword>
<keyword evidence="4" id="KW-0812">Transmembrane</keyword>
<accession>A0A7W3QPP0</accession>
<evidence type="ECO:0000256" key="3">
    <source>
        <dbReference type="ARBA" id="ARBA00022729"/>
    </source>
</evidence>
<gene>
    <name evidence="5" type="ORF">HNR61_006496</name>
</gene>
<evidence type="ECO:0000256" key="4">
    <source>
        <dbReference type="SAM" id="Phobius"/>
    </source>
</evidence>
<dbReference type="PANTHER" id="PTHR43649">
    <property type="entry name" value="ARABINOSE-BINDING PROTEIN-RELATED"/>
    <property type="match status" value="1"/>
</dbReference>
<evidence type="ECO:0000256" key="2">
    <source>
        <dbReference type="ARBA" id="ARBA00022448"/>
    </source>
</evidence>
<keyword evidence="2" id="KW-0813">Transport</keyword>
<keyword evidence="6" id="KW-1185">Reference proteome</keyword>
<dbReference type="EMBL" id="JACJIA010000010">
    <property type="protein sequence ID" value="MBA8954839.1"/>
    <property type="molecule type" value="Genomic_DNA"/>
</dbReference>
<keyword evidence="3" id="KW-0732">Signal</keyword>
<reference evidence="5 6" key="1">
    <citation type="submission" date="2020-08" db="EMBL/GenBank/DDBJ databases">
        <title>Genomic Encyclopedia of Type Strains, Phase IV (KMG-IV): sequencing the most valuable type-strain genomes for metagenomic binning, comparative biology and taxonomic classification.</title>
        <authorList>
            <person name="Goeker M."/>
        </authorList>
    </citation>
    <scope>NUCLEOTIDE SEQUENCE [LARGE SCALE GENOMIC DNA]</scope>
    <source>
        <strain evidence="5 6">DSM 44197</strain>
    </source>
</reference>
<dbReference type="InterPro" id="IPR050490">
    <property type="entry name" value="Bact_solute-bd_prot1"/>
</dbReference>
<evidence type="ECO:0000313" key="6">
    <source>
        <dbReference type="Proteomes" id="UP000572680"/>
    </source>
</evidence>